<evidence type="ECO:0000313" key="2">
    <source>
        <dbReference type="Proteomes" id="UP000051589"/>
    </source>
</evidence>
<proteinExistence type="predicted"/>
<gene>
    <name evidence="1" type="ORF">FD13_GL000945</name>
</gene>
<dbReference type="EMBL" id="AYZH01000002">
    <property type="protein sequence ID" value="KRN03190.1"/>
    <property type="molecule type" value="Genomic_DNA"/>
</dbReference>
<dbReference type="Proteomes" id="UP000051589">
    <property type="component" value="Unassembled WGS sequence"/>
</dbReference>
<accession>A0A0R2DHR1</accession>
<organism evidence="1 2">
    <name type="scientific">Levilactobacillus senmaizukei DSM 21775 = NBRC 103853</name>
    <dbReference type="NCBI Taxonomy" id="1423803"/>
    <lineage>
        <taxon>Bacteria</taxon>
        <taxon>Bacillati</taxon>
        <taxon>Bacillota</taxon>
        <taxon>Bacilli</taxon>
        <taxon>Lactobacillales</taxon>
        <taxon>Lactobacillaceae</taxon>
        <taxon>Levilactobacillus</taxon>
    </lineage>
</organism>
<name>A0A0R2DHR1_9LACO</name>
<evidence type="ECO:0000313" key="1">
    <source>
        <dbReference type="EMBL" id="KRN03190.1"/>
    </source>
</evidence>
<protein>
    <submittedName>
        <fullName evidence="1">Uncharacterized protein</fullName>
    </submittedName>
</protein>
<dbReference type="AlphaFoldDB" id="A0A0R2DHR1"/>
<keyword evidence="2" id="KW-1185">Reference proteome</keyword>
<comment type="caution">
    <text evidence="1">The sequence shown here is derived from an EMBL/GenBank/DDBJ whole genome shotgun (WGS) entry which is preliminary data.</text>
</comment>
<reference evidence="1 2" key="1">
    <citation type="journal article" date="2015" name="Genome Announc.">
        <title>Expanding the biotechnology potential of lactobacilli through comparative genomics of 213 strains and associated genera.</title>
        <authorList>
            <person name="Sun Z."/>
            <person name="Harris H.M."/>
            <person name="McCann A."/>
            <person name="Guo C."/>
            <person name="Argimon S."/>
            <person name="Zhang W."/>
            <person name="Yang X."/>
            <person name="Jeffery I.B."/>
            <person name="Cooney J.C."/>
            <person name="Kagawa T.F."/>
            <person name="Liu W."/>
            <person name="Song Y."/>
            <person name="Salvetti E."/>
            <person name="Wrobel A."/>
            <person name="Rasinkangas P."/>
            <person name="Parkhill J."/>
            <person name="Rea M.C."/>
            <person name="O'Sullivan O."/>
            <person name="Ritari J."/>
            <person name="Douillard F.P."/>
            <person name="Paul Ross R."/>
            <person name="Yang R."/>
            <person name="Briner A.E."/>
            <person name="Felis G.E."/>
            <person name="de Vos W.M."/>
            <person name="Barrangou R."/>
            <person name="Klaenhammer T.R."/>
            <person name="Caufield P.W."/>
            <person name="Cui Y."/>
            <person name="Zhang H."/>
            <person name="O'Toole P.W."/>
        </authorList>
    </citation>
    <scope>NUCLEOTIDE SEQUENCE [LARGE SCALE GENOMIC DNA]</scope>
    <source>
        <strain evidence="1 2">DSM 21775</strain>
    </source>
</reference>
<sequence>MAVLFGSLSTGVDKRGRILNSLLLRELSIENGLFIYQNDQSRIGKFFCRDL</sequence>